<accession>A0A9X3FVU2</accession>
<comment type="caution">
    <text evidence="2">The sequence shown here is derived from an EMBL/GenBank/DDBJ whole genome shotgun (WGS) entry which is preliminary data.</text>
</comment>
<feature type="domain" description="Phage conserved hypothetical protein C-terminal" evidence="1">
    <location>
        <begin position="165"/>
        <end position="237"/>
    </location>
</feature>
<evidence type="ECO:0000313" key="2">
    <source>
        <dbReference type="EMBL" id="MCZ0726139.1"/>
    </source>
</evidence>
<reference evidence="2" key="1">
    <citation type="submission" date="2022-12" db="EMBL/GenBank/DDBJ databases">
        <title>Description and comparative metabolic analysis of Aerococcus sp. nov., isolated from the feces of a pig.</title>
        <authorList>
            <person name="Chang Y.-H."/>
        </authorList>
    </citation>
    <scope>NUCLEOTIDE SEQUENCE</scope>
    <source>
        <strain evidence="2">YH-aer222</strain>
    </source>
</reference>
<dbReference type="RefSeq" id="WP_268752464.1">
    <property type="nucleotide sequence ID" value="NZ_JAPRFQ010000002.1"/>
</dbReference>
<dbReference type="EMBL" id="JAPRFR010000002">
    <property type="protein sequence ID" value="MCZ0726139.1"/>
    <property type="molecule type" value="Genomic_DNA"/>
</dbReference>
<name>A0A9X3FVU2_9LACT</name>
<dbReference type="AlphaFoldDB" id="A0A9X3FVU2"/>
<gene>
    <name evidence="2" type="ORF">OW157_06070</name>
</gene>
<dbReference type="NCBIfam" id="TIGR02220">
    <property type="entry name" value="phg_TIGR02220"/>
    <property type="match status" value="1"/>
</dbReference>
<dbReference type="InterPro" id="IPR011741">
    <property type="entry name" value="Phg_2220_C"/>
</dbReference>
<keyword evidence="3" id="KW-1185">Reference proteome</keyword>
<sequence>MATRRMFSRKITESDAFLDMPTSAQCLYFHINMSADDDGFVGNVKTIKRMVGSSDDDLRLLMAKEFLIPFESGVVVIRDWKIHNYIQKDRYHETFYKSEKSELIERENKQYQRLETVDTECIQDVSKMDTQVRLGKSKVRLGKDRDNMSSSDEHDHGSAIPYKKIIDYLNEKANASYRSTTKKTQTLIKARFAEGFTEKDFYKVIDIKTQAWLNNSKMNKYLRPETLFGTKFEGYLNERAIDTQGGGDYDKLGF</sequence>
<dbReference type="Proteomes" id="UP001146670">
    <property type="component" value="Unassembled WGS sequence"/>
</dbReference>
<dbReference type="Pfam" id="PF09524">
    <property type="entry name" value="Phg_2220_C"/>
    <property type="match status" value="1"/>
</dbReference>
<evidence type="ECO:0000259" key="1">
    <source>
        <dbReference type="Pfam" id="PF09524"/>
    </source>
</evidence>
<organism evidence="2 3">
    <name type="scientific">Aerococcus kribbianus</name>
    <dbReference type="NCBI Taxonomy" id="2999064"/>
    <lineage>
        <taxon>Bacteria</taxon>
        <taxon>Bacillati</taxon>
        <taxon>Bacillota</taxon>
        <taxon>Bacilli</taxon>
        <taxon>Lactobacillales</taxon>
        <taxon>Aerococcaceae</taxon>
        <taxon>Aerococcus</taxon>
    </lineage>
</organism>
<protein>
    <submittedName>
        <fullName evidence="2">Conserved phage C-terminal domain-containing protein</fullName>
    </submittedName>
</protein>
<proteinExistence type="predicted"/>
<evidence type="ECO:0000313" key="3">
    <source>
        <dbReference type="Proteomes" id="UP001146670"/>
    </source>
</evidence>